<name>H7FRN0_FLAFP</name>
<comment type="caution">
    <text evidence="1">The sequence shown here is derived from an EMBL/GenBank/DDBJ whole genome shotgun (WGS) entry which is preliminary data.</text>
</comment>
<dbReference type="Proteomes" id="UP000005566">
    <property type="component" value="Unassembled WGS sequence"/>
</dbReference>
<gene>
    <name evidence="1" type="ORF">HJ01_01779</name>
</gene>
<reference evidence="1 2" key="1">
    <citation type="journal article" date="2014" name="Acta Crystallogr. D">
        <title>Structure-based characterization and antifreeze properties of a hyperactive ice-binding protein from the Antarctic bacterium Flavobacterium frigoris PS1.</title>
        <authorList>
            <person name="Do H."/>
            <person name="Kim S.J."/>
            <person name="Kim H.J."/>
            <person name="Lee J.H."/>
        </authorList>
    </citation>
    <scope>NUCLEOTIDE SEQUENCE [LARGE SCALE GENOMIC DNA]</scope>
    <source>
        <strain evidence="1 2">PS1</strain>
    </source>
</reference>
<evidence type="ECO:0000313" key="1">
    <source>
        <dbReference type="EMBL" id="EIA09013.1"/>
    </source>
</evidence>
<dbReference type="AlphaFoldDB" id="H7FRN0"/>
<evidence type="ECO:0000313" key="2">
    <source>
        <dbReference type="Proteomes" id="UP000005566"/>
    </source>
</evidence>
<organism evidence="1 2">
    <name type="scientific">Flavobacterium frigoris (strain PS1)</name>
    <dbReference type="NCBI Taxonomy" id="1086011"/>
    <lineage>
        <taxon>Bacteria</taxon>
        <taxon>Pseudomonadati</taxon>
        <taxon>Bacteroidota</taxon>
        <taxon>Flavobacteriia</taxon>
        <taxon>Flavobacteriales</taxon>
        <taxon>Flavobacteriaceae</taxon>
        <taxon>Flavobacterium</taxon>
    </lineage>
</organism>
<sequence length="41" mass="5174">MQLFFFNKSKWNEIWFLGNHSILRIFTKQLMRVIYYLVSNF</sequence>
<keyword evidence="2" id="KW-1185">Reference proteome</keyword>
<dbReference type="EMBL" id="AHKF01000017">
    <property type="protein sequence ID" value="EIA09013.1"/>
    <property type="molecule type" value="Genomic_DNA"/>
</dbReference>
<protein>
    <submittedName>
        <fullName evidence="1">Uncharacterized protein</fullName>
    </submittedName>
</protein>
<accession>H7FRN0</accession>
<proteinExistence type="predicted"/>